<evidence type="ECO:0000256" key="1">
    <source>
        <dbReference type="ARBA" id="ARBA00008894"/>
    </source>
</evidence>
<dbReference type="Gene3D" id="3.40.50.300">
    <property type="entry name" value="P-loop containing nucleotide triphosphate hydrolases"/>
    <property type="match status" value="1"/>
</dbReference>
<evidence type="ECO:0000256" key="5">
    <source>
        <dbReference type="SAM" id="Coils"/>
    </source>
</evidence>
<accession>A0A067DFL7</accession>
<dbReference type="InterPro" id="IPR042197">
    <property type="entry name" value="Apaf_helical"/>
</dbReference>
<dbReference type="Gene3D" id="3.80.10.10">
    <property type="entry name" value="Ribonuclease Inhibitor"/>
    <property type="match status" value="1"/>
</dbReference>
<dbReference type="Pfam" id="PF00931">
    <property type="entry name" value="NB-ARC"/>
    <property type="match status" value="1"/>
</dbReference>
<feature type="domain" description="NB-ARC" evidence="6">
    <location>
        <begin position="180"/>
        <end position="307"/>
    </location>
</feature>
<protein>
    <recommendedName>
        <fullName evidence="6">NB-ARC domain-containing protein</fullName>
    </recommendedName>
</protein>
<evidence type="ECO:0000313" key="7">
    <source>
        <dbReference type="EMBL" id="KDO37441.1"/>
    </source>
</evidence>
<dbReference type="STRING" id="2711.A0A067DFL7"/>
<keyword evidence="5" id="KW-0175">Coiled coil</keyword>
<evidence type="ECO:0000313" key="8">
    <source>
        <dbReference type="Proteomes" id="UP000027120"/>
    </source>
</evidence>
<dbReference type="GO" id="GO:0006952">
    <property type="term" value="P:defense response"/>
    <property type="evidence" value="ECO:0007669"/>
    <property type="project" value="UniProtKB-KW"/>
</dbReference>
<keyword evidence="3" id="KW-0611">Plant defense</keyword>
<dbReference type="AlphaFoldDB" id="A0A067DFL7"/>
<feature type="coiled-coil region" evidence="5">
    <location>
        <begin position="16"/>
        <end position="64"/>
    </location>
</feature>
<sequence>VVKCLAPPTERQFSYLRSYNNNIENLKAEVGKLKDGTESIQHAVDEAKRKGEEIEKKVEKLLDSGNNAIVEAEKFVGDEAAANKQCFKGLCANLKIRIQHSTEAPRQLEAIVKLREAGRFDRISYRPLPEDIFCDNKNRSSSSSFDPQNLTLMSNKDYEAFESRMSTLNDILGALKNPDTTLAKEVAWKAENDKLFDQAVFAEVSQSHDIRKIQGEIADKLGLTFHEESESGRASLCNQLKKNKTILMILDNIWENLDLLAIGIPHGNDHKGCKILLTARSEDTLSRKMDSKQNFSVGILKEEEAWSGEFKWVAKECAGLPVSIVTVSRALRNKSLFEWKDALQQLRRPISTNFKDELKQIFLLIGYTYVAFIDDLIWYSIGLGLFQGIKNMEEARAGVRTLVNKLKASCMLLDDDENISISIASREQNVFTATDELVNGWEWSDESRVRHCTSIVILDVKTYVLPEVMECPQLKLFSMPAEKNSFFAIPHNLFRSMLQVRVLDLTDMNLLSLPSSIGLLTNLHTLCLYGGVGVVDGVKNASLEELKHFPNLTSLELEVNDANTLPRGGLFFEKPERYKILTGHRWSRGFYRSSNKSYRSFRIDLDANVRLKDRLVVQLRGIEELSLAGLLDQDIKNFVNELVKVGSSQLKYLQIEGYRGPQFECVK</sequence>
<dbReference type="SUPFAM" id="SSF52058">
    <property type="entry name" value="L domain-like"/>
    <property type="match status" value="1"/>
</dbReference>
<dbReference type="EMBL" id="KK790714">
    <property type="protein sequence ID" value="KDO37441.1"/>
    <property type="molecule type" value="Genomic_DNA"/>
</dbReference>
<dbReference type="PRINTS" id="PR00364">
    <property type="entry name" value="DISEASERSIST"/>
</dbReference>
<dbReference type="InterPro" id="IPR050905">
    <property type="entry name" value="Plant_NBS-LRR"/>
</dbReference>
<evidence type="ECO:0000256" key="2">
    <source>
        <dbReference type="ARBA" id="ARBA00022741"/>
    </source>
</evidence>
<gene>
    <name evidence="7" type="ORF">CISIN_1g038110mg</name>
</gene>
<dbReference type="GO" id="GO:0005524">
    <property type="term" value="F:ATP binding"/>
    <property type="evidence" value="ECO:0007669"/>
    <property type="project" value="UniProtKB-KW"/>
</dbReference>
<evidence type="ECO:0000256" key="3">
    <source>
        <dbReference type="ARBA" id="ARBA00022821"/>
    </source>
</evidence>
<dbReference type="SUPFAM" id="SSF52540">
    <property type="entry name" value="P-loop containing nucleoside triphosphate hydrolases"/>
    <property type="match status" value="1"/>
</dbReference>
<proteinExistence type="inferred from homology"/>
<keyword evidence="8" id="KW-1185">Reference proteome</keyword>
<dbReference type="PANTHER" id="PTHR33463:SF198">
    <property type="entry name" value="RPP4C3"/>
    <property type="match status" value="1"/>
</dbReference>
<dbReference type="InterPro" id="IPR002182">
    <property type="entry name" value="NB-ARC"/>
</dbReference>
<dbReference type="PANTHER" id="PTHR33463">
    <property type="entry name" value="NB-ARC DOMAIN-CONTAINING PROTEIN-RELATED"/>
    <property type="match status" value="1"/>
</dbReference>
<organism evidence="7 8">
    <name type="scientific">Citrus sinensis</name>
    <name type="common">Sweet orange</name>
    <name type="synonym">Citrus aurantium var. sinensis</name>
    <dbReference type="NCBI Taxonomy" id="2711"/>
    <lineage>
        <taxon>Eukaryota</taxon>
        <taxon>Viridiplantae</taxon>
        <taxon>Streptophyta</taxon>
        <taxon>Embryophyta</taxon>
        <taxon>Tracheophyta</taxon>
        <taxon>Spermatophyta</taxon>
        <taxon>Magnoliopsida</taxon>
        <taxon>eudicotyledons</taxon>
        <taxon>Gunneridae</taxon>
        <taxon>Pentapetalae</taxon>
        <taxon>rosids</taxon>
        <taxon>malvids</taxon>
        <taxon>Sapindales</taxon>
        <taxon>Rutaceae</taxon>
        <taxon>Aurantioideae</taxon>
        <taxon>Citrus</taxon>
    </lineage>
</organism>
<evidence type="ECO:0000256" key="4">
    <source>
        <dbReference type="ARBA" id="ARBA00022840"/>
    </source>
</evidence>
<evidence type="ECO:0000259" key="6">
    <source>
        <dbReference type="Pfam" id="PF00931"/>
    </source>
</evidence>
<dbReference type="InterPro" id="IPR027417">
    <property type="entry name" value="P-loop_NTPase"/>
</dbReference>
<dbReference type="GO" id="GO:0043531">
    <property type="term" value="F:ADP binding"/>
    <property type="evidence" value="ECO:0007669"/>
    <property type="project" value="InterPro"/>
</dbReference>
<feature type="non-terminal residue" evidence="7">
    <location>
        <position position="1"/>
    </location>
</feature>
<dbReference type="Proteomes" id="UP000027120">
    <property type="component" value="Unassembled WGS sequence"/>
</dbReference>
<keyword evidence="2" id="KW-0547">Nucleotide-binding</keyword>
<dbReference type="Gene3D" id="1.10.8.430">
    <property type="entry name" value="Helical domain of apoptotic protease-activating factors"/>
    <property type="match status" value="1"/>
</dbReference>
<dbReference type="SMR" id="A0A067DFL7"/>
<name>A0A067DFL7_CITSI</name>
<keyword evidence="4" id="KW-0067">ATP-binding</keyword>
<comment type="similarity">
    <text evidence="1">Belongs to the disease resistance NB-LRR family.</text>
</comment>
<dbReference type="InterPro" id="IPR032675">
    <property type="entry name" value="LRR_dom_sf"/>
</dbReference>
<reference evidence="7 8" key="1">
    <citation type="submission" date="2014-04" db="EMBL/GenBank/DDBJ databases">
        <authorList>
            <consortium name="International Citrus Genome Consortium"/>
            <person name="Gmitter F."/>
            <person name="Chen C."/>
            <person name="Farmerie W."/>
            <person name="Harkins T."/>
            <person name="Desany B."/>
            <person name="Mohiuddin M."/>
            <person name="Kodira C."/>
            <person name="Borodovsky M."/>
            <person name="Lomsadze A."/>
            <person name="Burns P."/>
            <person name="Jenkins J."/>
            <person name="Prochnik S."/>
            <person name="Shu S."/>
            <person name="Chapman J."/>
            <person name="Pitluck S."/>
            <person name="Schmutz J."/>
            <person name="Rokhsar D."/>
        </authorList>
    </citation>
    <scope>NUCLEOTIDE SEQUENCE</scope>
</reference>